<dbReference type="Gene3D" id="3.30.1330.230">
    <property type="match status" value="1"/>
</dbReference>
<feature type="region of interest" description="Disordered" evidence="1">
    <location>
        <begin position="1"/>
        <end position="20"/>
    </location>
</feature>
<dbReference type="PANTHER" id="PTHR37809">
    <property type="entry name" value="RIBOSOMAL PROTEIN S12 METHYLTHIOTRANSFERASE ACCESSORY FACTOR YCAO"/>
    <property type="match status" value="1"/>
</dbReference>
<keyword evidence="4" id="KW-1185">Reference proteome</keyword>
<comment type="caution">
    <text evidence="3">The sequence shown here is derived from an EMBL/GenBank/DDBJ whole genome shotgun (WGS) entry which is preliminary data.</text>
</comment>
<name>A0ABS2LKI9_9CELL</name>
<organism evidence="3 4">
    <name type="scientific">Oerskovia jenensis</name>
    <dbReference type="NCBI Taxonomy" id="162169"/>
    <lineage>
        <taxon>Bacteria</taxon>
        <taxon>Bacillati</taxon>
        <taxon>Actinomycetota</taxon>
        <taxon>Actinomycetes</taxon>
        <taxon>Micrococcales</taxon>
        <taxon>Cellulomonadaceae</taxon>
        <taxon>Oerskovia</taxon>
    </lineage>
</organism>
<dbReference type="PANTHER" id="PTHR37809:SF1">
    <property type="entry name" value="RIBOSOMAL PROTEIN S12 METHYLTHIOTRANSFERASE ACCESSORY FACTOR YCAO"/>
    <property type="match status" value="1"/>
</dbReference>
<dbReference type="EMBL" id="JAFBBO010000001">
    <property type="protein sequence ID" value="MBM7480927.1"/>
    <property type="molecule type" value="Genomic_DNA"/>
</dbReference>
<sequence>MSAPSTVRLSSTDHHPRLNPGFDRLARRVVSPLTGLGRTLGFMMRGRDEPRIIVSGAQLTGVEHLLGRKGGLTYHIGGCGIFSEEAIIRSVGETIERYAQVVKPLTADYASIFATESDMAEQGRSTLVGAFARPFLEDQYAQHKWAYSPLAPDSPVTWTPARSLITGRTLWAPAQLLYIGYQLRRRDGEPWLNSAVTTGSAAHTSPELAIRSALYELIHGDAAMGHWYSDRTAPQVRLGRRTTALNDLLDQHVAGSHVTPTFHYLELPGFRVHVTACVMRSRPGSGRGHNLGLGISSSLEESLYKAFLEAAAGVQLSKMLRISPELVDGAVGARTTDTSQMFDLDANVAHYARPAGAEVLERKFPTDDVVDSADLPADGRSDVRSEIDAVIDGYADLGAELVFADCTTPEARRLGFHVPRVWSPDTMSLCLPSAPPLNHPRFRAYGGVAETLLPHPYA</sequence>
<evidence type="ECO:0000259" key="2">
    <source>
        <dbReference type="PROSITE" id="PS51664"/>
    </source>
</evidence>
<gene>
    <name evidence="3" type="ORF">JOD49_003847</name>
</gene>
<evidence type="ECO:0000313" key="3">
    <source>
        <dbReference type="EMBL" id="MBM7480927.1"/>
    </source>
</evidence>
<evidence type="ECO:0000256" key="1">
    <source>
        <dbReference type="SAM" id="MobiDB-lite"/>
    </source>
</evidence>
<dbReference type="Pfam" id="PF02624">
    <property type="entry name" value="YcaO"/>
    <property type="match status" value="1"/>
</dbReference>
<protein>
    <submittedName>
        <fullName evidence="3">Thiazole/oxazole-forming peptide maturase SagD family component</fullName>
    </submittedName>
</protein>
<feature type="domain" description="YcaO" evidence="2">
    <location>
        <begin position="78"/>
        <end position="458"/>
    </location>
</feature>
<proteinExistence type="predicted"/>
<feature type="compositionally biased region" description="Polar residues" evidence="1">
    <location>
        <begin position="1"/>
        <end position="10"/>
    </location>
</feature>
<evidence type="ECO:0000313" key="4">
    <source>
        <dbReference type="Proteomes" id="UP000698059"/>
    </source>
</evidence>
<dbReference type="InterPro" id="IPR003776">
    <property type="entry name" value="YcaO-like_dom"/>
</dbReference>
<dbReference type="RefSeq" id="WP_205308613.1">
    <property type="nucleotide sequence ID" value="NZ_BAAAVF010000001.1"/>
</dbReference>
<dbReference type="Proteomes" id="UP000698059">
    <property type="component" value="Unassembled WGS sequence"/>
</dbReference>
<accession>A0ABS2LKI9</accession>
<dbReference type="PROSITE" id="PS51664">
    <property type="entry name" value="YCAO"/>
    <property type="match status" value="1"/>
</dbReference>
<reference evidence="3 4" key="1">
    <citation type="submission" date="2021-01" db="EMBL/GenBank/DDBJ databases">
        <title>Sequencing the genomes of 1000 actinobacteria strains.</title>
        <authorList>
            <person name="Klenk H.-P."/>
        </authorList>
    </citation>
    <scope>NUCLEOTIDE SEQUENCE [LARGE SCALE GENOMIC DNA]</scope>
    <source>
        <strain evidence="3 4">DSM 46000</strain>
    </source>
</reference>